<evidence type="ECO:0000313" key="18">
    <source>
        <dbReference type="EMBL" id="CAB4562707.1"/>
    </source>
</evidence>
<dbReference type="SUPFAM" id="SSF57716">
    <property type="entry name" value="Glucocorticoid receptor-like (DNA-binding domain)"/>
    <property type="match status" value="1"/>
</dbReference>
<dbReference type="Gene3D" id="3.20.190.10">
    <property type="entry name" value="MutM-like, N-terminal"/>
    <property type="match status" value="1"/>
</dbReference>
<keyword evidence="6" id="KW-0227">DNA damage</keyword>
<dbReference type="FunFam" id="1.10.8.50:FF:000003">
    <property type="entry name" value="Formamidopyrimidine-DNA glycosylase"/>
    <property type="match status" value="1"/>
</dbReference>
<dbReference type="GO" id="GO:0006284">
    <property type="term" value="P:base-excision repair"/>
    <property type="evidence" value="ECO:0007669"/>
    <property type="project" value="InterPro"/>
</dbReference>
<dbReference type="Gene3D" id="1.10.8.50">
    <property type="match status" value="1"/>
</dbReference>
<evidence type="ECO:0000259" key="16">
    <source>
        <dbReference type="PROSITE" id="PS51066"/>
    </source>
</evidence>
<protein>
    <submittedName>
        <fullName evidence="18">Unannotated protein</fullName>
    </submittedName>
</protein>
<evidence type="ECO:0000256" key="14">
    <source>
        <dbReference type="ARBA" id="ARBA00023295"/>
    </source>
</evidence>
<comment type="catalytic activity">
    <reaction evidence="1">
        <text>Hydrolysis of DNA containing ring-opened 7-methylguanine residues, releasing 2,6-diamino-4-hydroxy-5-(N-methyl)formamidopyrimidine.</text>
        <dbReference type="EC" id="3.2.2.23"/>
    </reaction>
</comment>
<feature type="domain" description="Formamidopyrimidine-DNA glycosylase catalytic" evidence="17">
    <location>
        <begin position="2"/>
        <end position="117"/>
    </location>
</feature>
<sequence length="280" mass="30926">MPELPEVETVRRGLDVRLVGRTVLQVEVGRERTVRRTSAQAVIDGLTGATIVDTRRRGKYLLLGLDTGDDVMIHLRMSGRVLLHTVDTPRPPHTHVAALLTGEPGEELRFVDPRTFGEVVVFDPTNAAVEVPDLHALGVDPITDGMTRTTLARIVRGRARALKALLLDQHVVAGIGNIYCDEILHAARLRPDRISNTLTGQEITRLHREIHRVLNEAIEAGGSTLADTQYVDVDGNGGQFQLAHRVYDRAGERCITCGRADVVRIPWGGRSTHFCPRCQR</sequence>
<name>A0A6J6DF94_9ZZZZ</name>
<evidence type="ECO:0000256" key="8">
    <source>
        <dbReference type="ARBA" id="ARBA00022801"/>
    </source>
</evidence>
<dbReference type="GO" id="GO:0008270">
    <property type="term" value="F:zinc ion binding"/>
    <property type="evidence" value="ECO:0007669"/>
    <property type="project" value="UniProtKB-KW"/>
</dbReference>
<evidence type="ECO:0000256" key="7">
    <source>
        <dbReference type="ARBA" id="ARBA00022771"/>
    </source>
</evidence>
<evidence type="ECO:0000259" key="17">
    <source>
        <dbReference type="PROSITE" id="PS51068"/>
    </source>
</evidence>
<dbReference type="InterPro" id="IPR035937">
    <property type="entry name" value="FPG_N"/>
</dbReference>
<comment type="similarity">
    <text evidence="3">Belongs to the FPG family.</text>
</comment>
<evidence type="ECO:0000256" key="10">
    <source>
        <dbReference type="ARBA" id="ARBA00023125"/>
    </source>
</evidence>
<evidence type="ECO:0000256" key="13">
    <source>
        <dbReference type="ARBA" id="ARBA00023268"/>
    </source>
</evidence>
<reference evidence="18" key="1">
    <citation type="submission" date="2020-05" db="EMBL/GenBank/DDBJ databases">
        <authorList>
            <person name="Chiriac C."/>
            <person name="Salcher M."/>
            <person name="Ghai R."/>
            <person name="Kavagutti S V."/>
        </authorList>
    </citation>
    <scope>NUCLEOTIDE SEQUENCE</scope>
</reference>
<keyword evidence="8" id="KW-0378">Hydrolase</keyword>
<dbReference type="SUPFAM" id="SSF81624">
    <property type="entry name" value="N-terminal domain of MutM-like DNA repair proteins"/>
    <property type="match status" value="1"/>
</dbReference>
<dbReference type="PROSITE" id="PS51068">
    <property type="entry name" value="FPG_CAT"/>
    <property type="match status" value="1"/>
</dbReference>
<dbReference type="PANTHER" id="PTHR22993">
    <property type="entry name" value="FORMAMIDOPYRIMIDINE-DNA GLYCOSYLASE"/>
    <property type="match status" value="1"/>
</dbReference>
<keyword evidence="11" id="KW-0234">DNA repair</keyword>
<keyword evidence="7" id="KW-0863">Zinc-finger</keyword>
<comment type="subunit">
    <text evidence="4">Monomer.</text>
</comment>
<dbReference type="NCBIfam" id="TIGR00577">
    <property type="entry name" value="fpg"/>
    <property type="match status" value="1"/>
</dbReference>
<dbReference type="GO" id="GO:0140078">
    <property type="term" value="F:class I DNA-(apurinic or apyrimidinic site) endonuclease activity"/>
    <property type="evidence" value="ECO:0007669"/>
    <property type="project" value="UniProtKB-EC"/>
</dbReference>
<evidence type="ECO:0000256" key="9">
    <source>
        <dbReference type="ARBA" id="ARBA00022833"/>
    </source>
</evidence>
<keyword evidence="14" id="KW-0326">Glycosidase</keyword>
<evidence type="ECO:0000256" key="11">
    <source>
        <dbReference type="ARBA" id="ARBA00023204"/>
    </source>
</evidence>
<evidence type="ECO:0000256" key="3">
    <source>
        <dbReference type="ARBA" id="ARBA00009409"/>
    </source>
</evidence>
<dbReference type="GO" id="GO:0034039">
    <property type="term" value="F:8-oxo-7,8-dihydroguanine DNA N-glycosylase activity"/>
    <property type="evidence" value="ECO:0007669"/>
    <property type="project" value="TreeGrafter"/>
</dbReference>
<keyword evidence="10" id="KW-0238">DNA-binding</keyword>
<evidence type="ECO:0000256" key="1">
    <source>
        <dbReference type="ARBA" id="ARBA00001668"/>
    </source>
</evidence>
<accession>A0A6J6DF94</accession>
<dbReference type="InterPro" id="IPR020629">
    <property type="entry name" value="FPG_Glyclase"/>
</dbReference>
<dbReference type="InterPro" id="IPR015886">
    <property type="entry name" value="H2TH_FPG"/>
</dbReference>
<dbReference type="PANTHER" id="PTHR22993:SF9">
    <property type="entry name" value="FORMAMIDOPYRIMIDINE-DNA GLYCOSYLASE"/>
    <property type="match status" value="1"/>
</dbReference>
<dbReference type="SMART" id="SM01232">
    <property type="entry name" value="H2TH"/>
    <property type="match status" value="1"/>
</dbReference>
<evidence type="ECO:0000256" key="2">
    <source>
        <dbReference type="ARBA" id="ARBA00001947"/>
    </source>
</evidence>
<dbReference type="Pfam" id="PF01149">
    <property type="entry name" value="Fapy_DNA_glyco"/>
    <property type="match status" value="1"/>
</dbReference>
<comment type="catalytic activity">
    <reaction evidence="15">
        <text>2'-deoxyribonucleotide-(2'-deoxyribose 5'-phosphate)-2'-deoxyribonucleotide-DNA = a 3'-end 2'-deoxyribonucleotide-(2,3-dehydro-2,3-deoxyribose 5'-phosphate)-DNA + a 5'-end 5'-phospho-2'-deoxyribonucleoside-DNA + H(+)</text>
        <dbReference type="Rhea" id="RHEA:66592"/>
        <dbReference type="Rhea" id="RHEA-COMP:13180"/>
        <dbReference type="Rhea" id="RHEA-COMP:16897"/>
        <dbReference type="Rhea" id="RHEA-COMP:17067"/>
        <dbReference type="ChEBI" id="CHEBI:15378"/>
        <dbReference type="ChEBI" id="CHEBI:136412"/>
        <dbReference type="ChEBI" id="CHEBI:157695"/>
        <dbReference type="ChEBI" id="CHEBI:167181"/>
        <dbReference type="EC" id="4.2.99.18"/>
    </reaction>
</comment>
<dbReference type="InterPro" id="IPR012319">
    <property type="entry name" value="FPG_cat"/>
</dbReference>
<evidence type="ECO:0000256" key="15">
    <source>
        <dbReference type="ARBA" id="ARBA00044632"/>
    </source>
</evidence>
<dbReference type="HAMAP" id="MF_00103">
    <property type="entry name" value="Fapy_DNA_glycosyl"/>
    <property type="match status" value="1"/>
</dbReference>
<dbReference type="InterPro" id="IPR000214">
    <property type="entry name" value="Znf_DNA_glyclase/AP_lyase"/>
</dbReference>
<dbReference type="InterPro" id="IPR010979">
    <property type="entry name" value="Ribosomal_uS13-like_H2TH"/>
</dbReference>
<keyword evidence="9" id="KW-0862">Zinc</keyword>
<dbReference type="CDD" id="cd08966">
    <property type="entry name" value="EcFpg-like_N"/>
    <property type="match status" value="1"/>
</dbReference>
<gene>
    <name evidence="18" type="ORF">UFOPK1493_01890</name>
</gene>
<evidence type="ECO:0000256" key="4">
    <source>
        <dbReference type="ARBA" id="ARBA00011245"/>
    </source>
</evidence>
<evidence type="ECO:0000256" key="5">
    <source>
        <dbReference type="ARBA" id="ARBA00022723"/>
    </source>
</evidence>
<dbReference type="NCBIfam" id="NF002211">
    <property type="entry name" value="PRK01103.1"/>
    <property type="match status" value="1"/>
</dbReference>
<dbReference type="AlphaFoldDB" id="A0A6J6DF94"/>
<feature type="domain" description="FPG-type" evidence="16">
    <location>
        <begin position="245"/>
        <end position="280"/>
    </location>
</feature>
<dbReference type="EMBL" id="CAEZSR010000065">
    <property type="protein sequence ID" value="CAB4562707.1"/>
    <property type="molecule type" value="Genomic_DNA"/>
</dbReference>
<dbReference type="SMART" id="SM00898">
    <property type="entry name" value="Fapy_DNA_glyco"/>
    <property type="match status" value="1"/>
</dbReference>
<dbReference type="SUPFAM" id="SSF46946">
    <property type="entry name" value="S13-like H2TH domain"/>
    <property type="match status" value="1"/>
</dbReference>
<dbReference type="Pfam" id="PF06831">
    <property type="entry name" value="H2TH"/>
    <property type="match status" value="1"/>
</dbReference>
<dbReference type="PROSITE" id="PS51066">
    <property type="entry name" value="ZF_FPG_2"/>
    <property type="match status" value="1"/>
</dbReference>
<comment type="cofactor">
    <cofactor evidence="2">
        <name>Zn(2+)</name>
        <dbReference type="ChEBI" id="CHEBI:29105"/>
    </cofactor>
</comment>
<dbReference type="GO" id="GO:0003684">
    <property type="term" value="F:damaged DNA binding"/>
    <property type="evidence" value="ECO:0007669"/>
    <property type="project" value="InterPro"/>
</dbReference>
<keyword evidence="13" id="KW-0511">Multifunctional enzyme</keyword>
<keyword evidence="5" id="KW-0479">Metal-binding</keyword>
<organism evidence="18">
    <name type="scientific">freshwater metagenome</name>
    <dbReference type="NCBI Taxonomy" id="449393"/>
    <lineage>
        <taxon>unclassified sequences</taxon>
        <taxon>metagenomes</taxon>
        <taxon>ecological metagenomes</taxon>
    </lineage>
</organism>
<proteinExistence type="inferred from homology"/>
<evidence type="ECO:0000256" key="6">
    <source>
        <dbReference type="ARBA" id="ARBA00022763"/>
    </source>
</evidence>
<evidence type="ECO:0000256" key="12">
    <source>
        <dbReference type="ARBA" id="ARBA00023239"/>
    </source>
</evidence>
<keyword evidence="12" id="KW-0456">Lyase</keyword>